<gene>
    <name evidence="6" type="ORF">ACFOKA_16855</name>
</gene>
<comment type="caution">
    <text evidence="6">The sequence shown here is derived from an EMBL/GenBank/DDBJ whole genome shotgun (WGS) entry which is preliminary data.</text>
</comment>
<evidence type="ECO:0000256" key="4">
    <source>
        <dbReference type="PROSITE-ProRule" id="PRU00335"/>
    </source>
</evidence>
<accession>A0ABV7D984</accession>
<protein>
    <submittedName>
        <fullName evidence="6">TetR/AcrR family transcriptional regulator</fullName>
    </submittedName>
</protein>
<dbReference type="SUPFAM" id="SSF48498">
    <property type="entry name" value="Tetracyclin repressor-like, C-terminal domain"/>
    <property type="match status" value="1"/>
</dbReference>
<evidence type="ECO:0000313" key="7">
    <source>
        <dbReference type="Proteomes" id="UP001595444"/>
    </source>
</evidence>
<dbReference type="SUPFAM" id="SSF46689">
    <property type="entry name" value="Homeodomain-like"/>
    <property type="match status" value="1"/>
</dbReference>
<dbReference type="PANTHER" id="PTHR30055">
    <property type="entry name" value="HTH-TYPE TRANSCRIPTIONAL REGULATOR RUTR"/>
    <property type="match status" value="1"/>
</dbReference>
<dbReference type="InterPro" id="IPR036271">
    <property type="entry name" value="Tet_transcr_reg_TetR-rel_C_sf"/>
</dbReference>
<organism evidence="6 7">
    <name type="scientific">Kordiimonas pumila</name>
    <dbReference type="NCBI Taxonomy" id="2161677"/>
    <lineage>
        <taxon>Bacteria</taxon>
        <taxon>Pseudomonadati</taxon>
        <taxon>Pseudomonadota</taxon>
        <taxon>Alphaproteobacteria</taxon>
        <taxon>Kordiimonadales</taxon>
        <taxon>Kordiimonadaceae</taxon>
        <taxon>Kordiimonas</taxon>
    </lineage>
</organism>
<dbReference type="Proteomes" id="UP001595444">
    <property type="component" value="Unassembled WGS sequence"/>
</dbReference>
<keyword evidence="1" id="KW-0805">Transcription regulation</keyword>
<evidence type="ECO:0000259" key="5">
    <source>
        <dbReference type="PROSITE" id="PS50977"/>
    </source>
</evidence>
<dbReference type="Pfam" id="PF16859">
    <property type="entry name" value="TetR_C_11"/>
    <property type="match status" value="1"/>
</dbReference>
<keyword evidence="7" id="KW-1185">Reference proteome</keyword>
<dbReference type="InterPro" id="IPR001647">
    <property type="entry name" value="HTH_TetR"/>
</dbReference>
<name>A0ABV7D984_9PROT</name>
<dbReference type="PANTHER" id="PTHR30055:SF223">
    <property type="entry name" value="HTH-TYPE TRANSCRIPTIONAL REGULATOR UIDR"/>
    <property type="match status" value="1"/>
</dbReference>
<evidence type="ECO:0000256" key="3">
    <source>
        <dbReference type="ARBA" id="ARBA00023163"/>
    </source>
</evidence>
<dbReference type="EMBL" id="JBHRSL010000027">
    <property type="protein sequence ID" value="MFC3053572.1"/>
    <property type="molecule type" value="Genomic_DNA"/>
</dbReference>
<feature type="DNA-binding region" description="H-T-H motif" evidence="4">
    <location>
        <begin position="33"/>
        <end position="52"/>
    </location>
</feature>
<dbReference type="InterPro" id="IPR050109">
    <property type="entry name" value="HTH-type_TetR-like_transc_reg"/>
</dbReference>
<evidence type="ECO:0000256" key="1">
    <source>
        <dbReference type="ARBA" id="ARBA00023015"/>
    </source>
</evidence>
<dbReference type="Gene3D" id="1.10.357.10">
    <property type="entry name" value="Tetracycline Repressor, domain 2"/>
    <property type="match status" value="1"/>
</dbReference>
<dbReference type="RefSeq" id="WP_194215476.1">
    <property type="nucleotide sequence ID" value="NZ_CP061205.1"/>
</dbReference>
<dbReference type="PRINTS" id="PR00455">
    <property type="entry name" value="HTHTETR"/>
</dbReference>
<dbReference type="InterPro" id="IPR011075">
    <property type="entry name" value="TetR_C"/>
</dbReference>
<keyword evidence="3" id="KW-0804">Transcription</keyword>
<evidence type="ECO:0000256" key="2">
    <source>
        <dbReference type="ARBA" id="ARBA00023125"/>
    </source>
</evidence>
<evidence type="ECO:0000313" key="6">
    <source>
        <dbReference type="EMBL" id="MFC3053572.1"/>
    </source>
</evidence>
<proteinExistence type="predicted"/>
<dbReference type="PROSITE" id="PS50977">
    <property type="entry name" value="HTH_TETR_2"/>
    <property type="match status" value="1"/>
</dbReference>
<dbReference type="Pfam" id="PF00440">
    <property type="entry name" value="TetR_N"/>
    <property type="match status" value="1"/>
</dbReference>
<feature type="domain" description="HTH tetR-type" evidence="5">
    <location>
        <begin position="10"/>
        <end position="70"/>
    </location>
</feature>
<keyword evidence="2 4" id="KW-0238">DNA-binding</keyword>
<sequence>MTKKNQRRPSARPEEILDAALAVFTAKGFAASRMDEIAEKAGLTKGSVYLYFKSKEQLFEELITRFSKNFVGVMAERVGVMAEKDPEEALRTVIKTGIMMAADPAISAAPRLVLAEAARFPDMAAMYHKKVISVGQAAIVSLLQVGEQKGVFRAVQPDVAKRVIFGPVLTHILLTHTFGQKIQDLETLADSIAENILCGFRIKKDIS</sequence>
<reference evidence="7" key="1">
    <citation type="journal article" date="2019" name="Int. J. Syst. Evol. Microbiol.">
        <title>The Global Catalogue of Microorganisms (GCM) 10K type strain sequencing project: providing services to taxonomists for standard genome sequencing and annotation.</title>
        <authorList>
            <consortium name="The Broad Institute Genomics Platform"/>
            <consortium name="The Broad Institute Genome Sequencing Center for Infectious Disease"/>
            <person name="Wu L."/>
            <person name="Ma J."/>
        </authorList>
    </citation>
    <scope>NUCLEOTIDE SEQUENCE [LARGE SCALE GENOMIC DNA]</scope>
    <source>
        <strain evidence="7">KCTC 62164</strain>
    </source>
</reference>
<dbReference type="InterPro" id="IPR009057">
    <property type="entry name" value="Homeodomain-like_sf"/>
</dbReference>